<dbReference type="Proteomes" id="UP000016935">
    <property type="component" value="Unassembled WGS sequence"/>
</dbReference>
<dbReference type="HOGENOM" id="CLU_1289649_0_0_1"/>
<reference evidence="2 3" key="1">
    <citation type="journal article" date="2012" name="PLoS Pathog.">
        <title>Diverse lifestyles and strategies of plant pathogenesis encoded in the genomes of eighteen Dothideomycetes fungi.</title>
        <authorList>
            <person name="Ohm R.A."/>
            <person name="Feau N."/>
            <person name="Henrissat B."/>
            <person name="Schoch C.L."/>
            <person name="Horwitz B.A."/>
            <person name="Barry K.W."/>
            <person name="Condon B.J."/>
            <person name="Copeland A.C."/>
            <person name="Dhillon B."/>
            <person name="Glaser F."/>
            <person name="Hesse C.N."/>
            <person name="Kosti I."/>
            <person name="LaButti K."/>
            <person name="Lindquist E.A."/>
            <person name="Lucas S."/>
            <person name="Salamov A.A."/>
            <person name="Bradshaw R.E."/>
            <person name="Ciuffetti L."/>
            <person name="Hamelin R.C."/>
            <person name="Kema G.H.J."/>
            <person name="Lawrence C."/>
            <person name="Scott J.A."/>
            <person name="Spatafora J.W."/>
            <person name="Turgeon B.G."/>
            <person name="de Wit P.J.G.M."/>
            <person name="Zhong S."/>
            <person name="Goodwin S.B."/>
            <person name="Grigoriev I.V."/>
        </authorList>
    </citation>
    <scope>NUCLEOTIDE SEQUENCE [LARGE SCALE GENOMIC DNA]</scope>
    <source>
        <strain evidence="3">28A</strain>
    </source>
</reference>
<feature type="compositionally biased region" description="Low complexity" evidence="1">
    <location>
        <begin position="123"/>
        <end position="139"/>
    </location>
</feature>
<accession>R0KB87</accession>
<organism evidence="2 3">
    <name type="scientific">Exserohilum turcicum (strain 28A)</name>
    <name type="common">Northern leaf blight fungus</name>
    <name type="synonym">Setosphaeria turcica</name>
    <dbReference type="NCBI Taxonomy" id="671987"/>
    <lineage>
        <taxon>Eukaryota</taxon>
        <taxon>Fungi</taxon>
        <taxon>Dikarya</taxon>
        <taxon>Ascomycota</taxon>
        <taxon>Pezizomycotina</taxon>
        <taxon>Dothideomycetes</taxon>
        <taxon>Pleosporomycetidae</taxon>
        <taxon>Pleosporales</taxon>
        <taxon>Pleosporineae</taxon>
        <taxon>Pleosporaceae</taxon>
        <taxon>Exserohilum</taxon>
    </lineage>
</organism>
<evidence type="ECO:0000313" key="3">
    <source>
        <dbReference type="Proteomes" id="UP000016935"/>
    </source>
</evidence>
<feature type="region of interest" description="Disordered" evidence="1">
    <location>
        <begin position="123"/>
        <end position="153"/>
    </location>
</feature>
<reference evidence="2 3" key="2">
    <citation type="journal article" date="2013" name="PLoS Genet.">
        <title>Comparative genome structure, secondary metabolite, and effector coding capacity across Cochliobolus pathogens.</title>
        <authorList>
            <person name="Condon B.J."/>
            <person name="Leng Y."/>
            <person name="Wu D."/>
            <person name="Bushley K.E."/>
            <person name="Ohm R.A."/>
            <person name="Otillar R."/>
            <person name="Martin J."/>
            <person name="Schackwitz W."/>
            <person name="Grimwood J."/>
            <person name="MohdZainudin N."/>
            <person name="Xue C."/>
            <person name="Wang R."/>
            <person name="Manning V.A."/>
            <person name="Dhillon B."/>
            <person name="Tu Z.J."/>
            <person name="Steffenson B.J."/>
            <person name="Salamov A."/>
            <person name="Sun H."/>
            <person name="Lowry S."/>
            <person name="LaButti K."/>
            <person name="Han J."/>
            <person name="Copeland A."/>
            <person name="Lindquist E."/>
            <person name="Barry K."/>
            <person name="Schmutz J."/>
            <person name="Baker S.E."/>
            <person name="Ciuffetti L.M."/>
            <person name="Grigoriev I.V."/>
            <person name="Zhong S."/>
            <person name="Turgeon B.G."/>
        </authorList>
    </citation>
    <scope>NUCLEOTIDE SEQUENCE [LARGE SCALE GENOMIC DNA]</scope>
    <source>
        <strain evidence="3">28A</strain>
    </source>
</reference>
<keyword evidence="3" id="KW-1185">Reference proteome</keyword>
<evidence type="ECO:0000313" key="2">
    <source>
        <dbReference type="EMBL" id="EOA85507.1"/>
    </source>
</evidence>
<dbReference type="EMBL" id="KB908703">
    <property type="protein sequence ID" value="EOA85507.1"/>
    <property type="molecule type" value="Genomic_DNA"/>
</dbReference>
<dbReference type="RefSeq" id="XP_008027063.1">
    <property type="nucleotide sequence ID" value="XM_008028872.1"/>
</dbReference>
<dbReference type="AlphaFoldDB" id="R0KB87"/>
<protein>
    <submittedName>
        <fullName evidence="2">Uncharacterized protein</fullName>
    </submittedName>
</protein>
<dbReference type="GeneID" id="19403685"/>
<proteinExistence type="predicted"/>
<sequence length="214" mass="22238">MAHQSSRPPAHAQCHGSMSLHAMLALHTTRAAAAMCIHGLCRLSVCPSVTVALANVMAHVHVGWQAVWLARAPVASTHACAVGRAVGVWLVPCPALPCPILPYTLYTPTLLYIHIHARSHPSQPSPALELPPASISPAASPSPSPSPGSWSAPARAHLVSSRLAHLLLPASVAHASPPPPPPLPSPTPLALALVLCRPSHTTLAPPPKPASQRR</sequence>
<name>R0KB87_EXST2</name>
<gene>
    <name evidence="2" type="ORF">SETTUDRAFT_32706</name>
</gene>
<evidence type="ECO:0000256" key="1">
    <source>
        <dbReference type="SAM" id="MobiDB-lite"/>
    </source>
</evidence>